<evidence type="ECO:0008006" key="3">
    <source>
        <dbReference type="Google" id="ProtNLM"/>
    </source>
</evidence>
<evidence type="ECO:0000313" key="1">
    <source>
        <dbReference type="EnsemblMetazoa" id="XP_050513129.1"/>
    </source>
</evidence>
<evidence type="ECO:0000313" key="2">
    <source>
        <dbReference type="Proteomes" id="UP001652700"/>
    </source>
</evidence>
<name>A0ABM5KSG3_DIAVI</name>
<sequence length="171" mass="18271">MFEEASALNCYECGYQTGIDPTGCESGKNMDPAWNITCSSPPGSKKRSVCVAAVADEGSALNCYRCMAQLGTGSSCESGKDMDPEFNRTCYSPPDSNVTLACLAGVINDTFNRDCESATRCDELISEPGYGVKWCTTCFTDLCNTQTSSVSTIASTLLSPIIIFTAVLSYF</sequence>
<organism evidence="1 2">
    <name type="scientific">Diabrotica virgifera virgifera</name>
    <name type="common">western corn rootworm</name>
    <dbReference type="NCBI Taxonomy" id="50390"/>
    <lineage>
        <taxon>Eukaryota</taxon>
        <taxon>Metazoa</taxon>
        <taxon>Ecdysozoa</taxon>
        <taxon>Arthropoda</taxon>
        <taxon>Hexapoda</taxon>
        <taxon>Insecta</taxon>
        <taxon>Pterygota</taxon>
        <taxon>Neoptera</taxon>
        <taxon>Endopterygota</taxon>
        <taxon>Coleoptera</taxon>
        <taxon>Polyphaga</taxon>
        <taxon>Cucujiformia</taxon>
        <taxon>Chrysomeloidea</taxon>
        <taxon>Chrysomelidae</taxon>
        <taxon>Galerucinae</taxon>
        <taxon>Diabroticina</taxon>
        <taxon>Diabroticites</taxon>
        <taxon>Diabrotica</taxon>
    </lineage>
</organism>
<accession>A0ABM5KSG3</accession>
<keyword evidence="2" id="KW-1185">Reference proteome</keyword>
<proteinExistence type="predicted"/>
<dbReference type="EnsemblMetazoa" id="XM_050657172.1">
    <property type="protein sequence ID" value="XP_050513129.1"/>
    <property type="gene ID" value="LOC114333892"/>
</dbReference>
<dbReference type="RefSeq" id="XP_050513129.1">
    <property type="nucleotide sequence ID" value="XM_050657172.1"/>
</dbReference>
<dbReference type="GeneID" id="114333892"/>
<dbReference type="Proteomes" id="UP001652700">
    <property type="component" value="Unplaced"/>
</dbReference>
<reference evidence="1" key="1">
    <citation type="submission" date="2025-05" db="UniProtKB">
        <authorList>
            <consortium name="EnsemblMetazoa"/>
        </authorList>
    </citation>
    <scope>IDENTIFICATION</scope>
</reference>
<protein>
    <recommendedName>
        <fullName evidence="3">Protein sleepless</fullName>
    </recommendedName>
</protein>